<dbReference type="InterPro" id="IPR058240">
    <property type="entry name" value="rSAM_sf"/>
</dbReference>
<dbReference type="KEGG" id="aex:Astex_0046"/>
<evidence type="ECO:0000256" key="7">
    <source>
        <dbReference type="ARBA" id="ARBA00023004"/>
    </source>
</evidence>
<dbReference type="InterPro" id="IPR034505">
    <property type="entry name" value="Coproporphyrinogen-III_oxidase"/>
</dbReference>
<gene>
    <name evidence="12" type="ordered locus">Astex_0046</name>
</gene>
<dbReference type="GO" id="GO:0046872">
    <property type="term" value="F:metal ion binding"/>
    <property type="evidence" value="ECO:0007669"/>
    <property type="project" value="UniProtKB-UniRule"/>
</dbReference>
<dbReference type="SUPFAM" id="SSF102114">
    <property type="entry name" value="Radical SAM enzymes"/>
    <property type="match status" value="1"/>
</dbReference>
<dbReference type="OrthoDB" id="9808022at2"/>
<comment type="cofactor">
    <cofactor evidence="1">
        <name>[4Fe-4S] cluster</name>
        <dbReference type="ChEBI" id="CHEBI:49883"/>
    </cofactor>
</comment>
<evidence type="ECO:0000259" key="11">
    <source>
        <dbReference type="PROSITE" id="PS51918"/>
    </source>
</evidence>
<evidence type="ECO:0000256" key="4">
    <source>
        <dbReference type="ARBA" id="ARBA00022617"/>
    </source>
</evidence>
<keyword evidence="7 10" id="KW-0408">Iron</keyword>
<keyword evidence="10" id="KW-0963">Cytoplasm</keyword>
<dbReference type="GO" id="GO:0051539">
    <property type="term" value="F:4 iron, 4 sulfur cluster binding"/>
    <property type="evidence" value="ECO:0007669"/>
    <property type="project" value="UniProtKB-UniRule"/>
</dbReference>
<evidence type="ECO:0000256" key="8">
    <source>
        <dbReference type="ARBA" id="ARBA00023014"/>
    </source>
</evidence>
<protein>
    <recommendedName>
        <fullName evidence="3 10">Heme chaperone HemW</fullName>
    </recommendedName>
</protein>
<comment type="subcellular location">
    <subcellularLocation>
        <location evidence="10">Cytoplasm</location>
    </subcellularLocation>
</comment>
<dbReference type="InterPro" id="IPR007197">
    <property type="entry name" value="rSAM"/>
</dbReference>
<sequence length="380" mass="42272">MAVLTSAPVALYIHWPYCSRICPYCDFNVTRDRGQADTQNALFEAIRADLRMQASWLGPRRLVSVFFGGGTPSLMKPDWVAAVINEAKTLFPVTNDIEITLEANPTDAEIARYRAFQAAGINRLSIGIQSLNDAALRFLGRNHSAREALMGLETALSVFDRVSLDLIYALPDQSLENWEDELRRAAHLGVEHISPYQLTIESETAFGRAARRGQLRIPDPERGEAFYDQTQSVLTELGYEAYEVSNHARGKEARSKHNINVWEGVDYVGIGPGAHGRLTFDKARHATVAEPDLKAYIARVRETGHSVTREPLSPEEASEEALMLGLRLIEGVRLERIAGLPLNKSDELIAGGFLEATRERLRATPKGRVVLDRLLLELLS</sequence>
<dbReference type="HOGENOM" id="CLU_027579_0_1_5"/>
<keyword evidence="9 10" id="KW-0143">Chaperone</keyword>
<dbReference type="InterPro" id="IPR004559">
    <property type="entry name" value="HemW-like"/>
</dbReference>
<dbReference type="PANTHER" id="PTHR13932:SF5">
    <property type="entry name" value="RADICAL S-ADENOSYL METHIONINE DOMAIN-CONTAINING PROTEIN 1, MITOCHONDRIAL"/>
    <property type="match status" value="1"/>
</dbReference>
<dbReference type="Proteomes" id="UP000001492">
    <property type="component" value="Chromosome 1"/>
</dbReference>
<dbReference type="SFLD" id="SFLDF00562">
    <property type="entry name" value="HemN-like__clustered_with_heat"/>
    <property type="match status" value="1"/>
</dbReference>
<keyword evidence="13" id="KW-1185">Reference proteome</keyword>
<dbReference type="SMART" id="SM00729">
    <property type="entry name" value="Elp3"/>
    <property type="match status" value="1"/>
</dbReference>
<dbReference type="SFLD" id="SFLDF00288">
    <property type="entry name" value="HemN-like__clustered_with_nucl"/>
    <property type="match status" value="1"/>
</dbReference>
<dbReference type="GO" id="GO:0006779">
    <property type="term" value="P:porphyrin-containing compound biosynthetic process"/>
    <property type="evidence" value="ECO:0007669"/>
    <property type="project" value="InterPro"/>
</dbReference>
<dbReference type="InterPro" id="IPR013785">
    <property type="entry name" value="Aldolase_TIM"/>
</dbReference>
<dbReference type="GO" id="GO:0005737">
    <property type="term" value="C:cytoplasm"/>
    <property type="evidence" value="ECO:0007669"/>
    <property type="project" value="UniProtKB-SubCell"/>
</dbReference>
<dbReference type="InterPro" id="IPR006638">
    <property type="entry name" value="Elp3/MiaA/NifB-like_rSAM"/>
</dbReference>
<dbReference type="SFLD" id="SFLDS00029">
    <property type="entry name" value="Radical_SAM"/>
    <property type="match status" value="1"/>
</dbReference>
<evidence type="ECO:0000313" key="13">
    <source>
        <dbReference type="Proteomes" id="UP000001492"/>
    </source>
</evidence>
<dbReference type="eggNOG" id="COG0635">
    <property type="taxonomic scope" value="Bacteria"/>
</dbReference>
<comment type="similarity">
    <text evidence="2">Belongs to the anaerobic coproporphyrinogen-III oxidase family. HemW subfamily.</text>
</comment>
<dbReference type="SFLD" id="SFLDG01065">
    <property type="entry name" value="anaerobic_coproporphyrinogen-I"/>
    <property type="match status" value="1"/>
</dbReference>
<keyword evidence="8 10" id="KW-0411">Iron-sulfur</keyword>
<name>E8RMY7_ASTEC</name>
<evidence type="ECO:0000256" key="9">
    <source>
        <dbReference type="ARBA" id="ARBA00023186"/>
    </source>
</evidence>
<organism evidence="12 13">
    <name type="scientific">Asticcacaulis excentricus (strain ATCC 15261 / DSM 4724 / KCTC 12464 / NCIMB 9791 / VKM B-1370 / CB 48)</name>
    <dbReference type="NCBI Taxonomy" id="573065"/>
    <lineage>
        <taxon>Bacteria</taxon>
        <taxon>Pseudomonadati</taxon>
        <taxon>Pseudomonadota</taxon>
        <taxon>Alphaproteobacteria</taxon>
        <taxon>Caulobacterales</taxon>
        <taxon>Caulobacteraceae</taxon>
        <taxon>Asticcacaulis</taxon>
    </lineage>
</organism>
<evidence type="ECO:0000256" key="10">
    <source>
        <dbReference type="RuleBase" id="RU364116"/>
    </source>
</evidence>
<evidence type="ECO:0000256" key="6">
    <source>
        <dbReference type="ARBA" id="ARBA00022723"/>
    </source>
</evidence>
<dbReference type="CDD" id="cd01335">
    <property type="entry name" value="Radical_SAM"/>
    <property type="match status" value="1"/>
</dbReference>
<keyword evidence="4 10" id="KW-0349">Heme</keyword>
<keyword evidence="6 10" id="KW-0479">Metal-binding</keyword>
<dbReference type="Pfam" id="PF04055">
    <property type="entry name" value="Radical_SAM"/>
    <property type="match status" value="1"/>
</dbReference>
<evidence type="ECO:0000256" key="3">
    <source>
        <dbReference type="ARBA" id="ARBA00017228"/>
    </source>
</evidence>
<dbReference type="AlphaFoldDB" id="E8RMY7"/>
<accession>E8RMY7</accession>
<dbReference type="InterPro" id="IPR010723">
    <property type="entry name" value="HemN_C"/>
</dbReference>
<dbReference type="PANTHER" id="PTHR13932">
    <property type="entry name" value="COPROPORPHYRINIGEN III OXIDASE"/>
    <property type="match status" value="1"/>
</dbReference>
<comment type="function">
    <text evidence="10">Probably acts as a heme chaperone, transferring heme to an unknown acceptor. Binds one molecule of heme per monomer, possibly covalently. Binds 1 [4Fe-4S] cluster. The cluster is coordinated with 3 cysteines and an exchangeable S-adenosyl-L-methionine.</text>
</comment>
<feature type="domain" description="Radical SAM core" evidence="11">
    <location>
        <begin position="3"/>
        <end position="240"/>
    </location>
</feature>
<dbReference type="EMBL" id="CP002395">
    <property type="protein sequence ID" value="ADU11750.1"/>
    <property type="molecule type" value="Genomic_DNA"/>
</dbReference>
<reference evidence="13" key="1">
    <citation type="submission" date="2010-12" db="EMBL/GenBank/DDBJ databases">
        <title>Complete sequence of chromosome 1 of Asticcacaulis excentricus CB 48.</title>
        <authorList>
            <consortium name="US DOE Joint Genome Institute"/>
            <person name="Lucas S."/>
            <person name="Copeland A."/>
            <person name="Lapidus A."/>
            <person name="Cheng J.-F."/>
            <person name="Bruce D."/>
            <person name="Goodwin L."/>
            <person name="Pitluck S."/>
            <person name="Teshima H."/>
            <person name="Davenport K."/>
            <person name="Detter J.C."/>
            <person name="Han C."/>
            <person name="Tapia R."/>
            <person name="Land M."/>
            <person name="Hauser L."/>
            <person name="Jeffries C."/>
            <person name="Kyrpides N."/>
            <person name="Ivanova N."/>
            <person name="Ovchinnikova G."/>
            <person name="Brun Y.V."/>
            <person name="Woyke T."/>
        </authorList>
    </citation>
    <scope>NUCLEOTIDE SEQUENCE [LARGE SCALE GENOMIC DNA]</scope>
    <source>
        <strain evidence="13">ATCC 15261 / DSM 4724 / KCTC 12464 / NCIMB 9791 / VKM B-1370 / CB 48</strain>
    </source>
</reference>
<dbReference type="STRING" id="573065.Astex_0046"/>
<evidence type="ECO:0000313" key="12">
    <source>
        <dbReference type="EMBL" id="ADU11750.1"/>
    </source>
</evidence>
<dbReference type="Pfam" id="PF06969">
    <property type="entry name" value="HemN_C"/>
    <property type="match status" value="1"/>
</dbReference>
<dbReference type="GO" id="GO:0004109">
    <property type="term" value="F:coproporphyrinogen oxidase activity"/>
    <property type="evidence" value="ECO:0007669"/>
    <property type="project" value="InterPro"/>
</dbReference>
<keyword evidence="10" id="KW-0004">4Fe-4S</keyword>
<dbReference type="NCBIfam" id="TIGR00539">
    <property type="entry name" value="hemN_rel"/>
    <property type="match status" value="1"/>
</dbReference>
<dbReference type="Gene3D" id="3.20.20.70">
    <property type="entry name" value="Aldolase class I"/>
    <property type="match status" value="1"/>
</dbReference>
<dbReference type="RefSeq" id="WP_013477584.1">
    <property type="nucleotide sequence ID" value="NC_014816.1"/>
</dbReference>
<dbReference type="PROSITE" id="PS51918">
    <property type="entry name" value="RADICAL_SAM"/>
    <property type="match status" value="1"/>
</dbReference>
<keyword evidence="5 10" id="KW-0949">S-adenosyl-L-methionine</keyword>
<proteinExistence type="inferred from homology"/>
<evidence type="ECO:0000256" key="5">
    <source>
        <dbReference type="ARBA" id="ARBA00022691"/>
    </source>
</evidence>
<evidence type="ECO:0000256" key="2">
    <source>
        <dbReference type="ARBA" id="ARBA00006100"/>
    </source>
</evidence>
<evidence type="ECO:0000256" key="1">
    <source>
        <dbReference type="ARBA" id="ARBA00001966"/>
    </source>
</evidence>